<gene>
    <name evidence="1" type="ORF">GCM10011379_55910</name>
</gene>
<dbReference type="Proteomes" id="UP000627292">
    <property type="component" value="Unassembled WGS sequence"/>
</dbReference>
<dbReference type="AlphaFoldDB" id="A0A917J3L7"/>
<accession>A0A917J3L7</accession>
<organism evidence="1 2">
    <name type="scientific">Filimonas zeae</name>
    <dbReference type="NCBI Taxonomy" id="1737353"/>
    <lineage>
        <taxon>Bacteria</taxon>
        <taxon>Pseudomonadati</taxon>
        <taxon>Bacteroidota</taxon>
        <taxon>Chitinophagia</taxon>
        <taxon>Chitinophagales</taxon>
        <taxon>Chitinophagaceae</taxon>
        <taxon>Filimonas</taxon>
    </lineage>
</organism>
<comment type="caution">
    <text evidence="1">The sequence shown here is derived from an EMBL/GenBank/DDBJ whole genome shotgun (WGS) entry which is preliminary data.</text>
</comment>
<reference evidence="1" key="2">
    <citation type="submission" date="2020-09" db="EMBL/GenBank/DDBJ databases">
        <authorList>
            <person name="Sun Q."/>
            <person name="Zhou Y."/>
        </authorList>
    </citation>
    <scope>NUCLEOTIDE SEQUENCE</scope>
    <source>
        <strain evidence="1">CGMCC 1.15290</strain>
    </source>
</reference>
<dbReference type="InterPro" id="IPR036908">
    <property type="entry name" value="RlpA-like_sf"/>
</dbReference>
<protein>
    <submittedName>
        <fullName evidence="1">Uncharacterized protein</fullName>
    </submittedName>
</protein>
<evidence type="ECO:0000313" key="2">
    <source>
        <dbReference type="Proteomes" id="UP000627292"/>
    </source>
</evidence>
<reference evidence="1" key="1">
    <citation type="journal article" date="2014" name="Int. J. Syst. Evol. Microbiol.">
        <title>Complete genome sequence of Corynebacterium casei LMG S-19264T (=DSM 44701T), isolated from a smear-ripened cheese.</title>
        <authorList>
            <consortium name="US DOE Joint Genome Institute (JGI-PGF)"/>
            <person name="Walter F."/>
            <person name="Albersmeier A."/>
            <person name="Kalinowski J."/>
            <person name="Ruckert C."/>
        </authorList>
    </citation>
    <scope>NUCLEOTIDE SEQUENCE</scope>
    <source>
        <strain evidence="1">CGMCC 1.15290</strain>
    </source>
</reference>
<name>A0A917J3L7_9BACT</name>
<proteinExistence type="predicted"/>
<dbReference type="Gene3D" id="2.40.40.10">
    <property type="entry name" value="RlpA-like domain"/>
    <property type="match status" value="1"/>
</dbReference>
<dbReference type="EMBL" id="BMIB01000007">
    <property type="protein sequence ID" value="GGH82271.1"/>
    <property type="molecule type" value="Genomic_DNA"/>
</dbReference>
<keyword evidence="2" id="KW-1185">Reference proteome</keyword>
<evidence type="ECO:0000313" key="1">
    <source>
        <dbReference type="EMBL" id="GGH82271.1"/>
    </source>
</evidence>
<sequence>MSGKAIYCPGVQLEKVLSTDSASDKKWHAAQEESIVSLTNLQNGKKIRTQVLMTKKTETGSVVVSVNRDAAEALGIMHTGLAPVEIRYTRRTL</sequence>